<reference evidence="2" key="1">
    <citation type="submission" date="2020-02" db="EMBL/GenBank/DDBJ databases">
        <authorList>
            <person name="Meier V. D."/>
        </authorList>
    </citation>
    <scope>NUCLEOTIDE SEQUENCE</scope>
    <source>
        <strain evidence="2">AVDCRST_MAG08</strain>
    </source>
</reference>
<sequence>GREATAPHRRGRAHEQRRSRVQDHAGPGAEGRHHRQPRRQGAVRPLPRPARRVRHHQGRRGRL</sequence>
<evidence type="ECO:0000256" key="1">
    <source>
        <dbReference type="SAM" id="MobiDB-lite"/>
    </source>
</evidence>
<feature type="compositionally biased region" description="Basic residues" evidence="1">
    <location>
        <begin position="49"/>
        <end position="63"/>
    </location>
</feature>
<feature type="region of interest" description="Disordered" evidence="1">
    <location>
        <begin position="1"/>
        <end position="63"/>
    </location>
</feature>
<feature type="non-terminal residue" evidence="2">
    <location>
        <position position="63"/>
    </location>
</feature>
<dbReference type="EMBL" id="CADCTG010000375">
    <property type="protein sequence ID" value="CAA9290974.1"/>
    <property type="molecule type" value="Genomic_DNA"/>
</dbReference>
<protein>
    <submittedName>
        <fullName evidence="2">Uncharacterized protein</fullName>
    </submittedName>
</protein>
<organism evidence="2">
    <name type="scientific">uncultured Acetobacteraceae bacterium</name>
    <dbReference type="NCBI Taxonomy" id="169975"/>
    <lineage>
        <taxon>Bacteria</taxon>
        <taxon>Pseudomonadati</taxon>
        <taxon>Pseudomonadota</taxon>
        <taxon>Alphaproteobacteria</taxon>
        <taxon>Acetobacterales</taxon>
        <taxon>Acetobacteraceae</taxon>
        <taxon>environmental samples</taxon>
    </lineage>
</organism>
<feature type="compositionally biased region" description="Basic and acidic residues" evidence="1">
    <location>
        <begin position="13"/>
        <end position="23"/>
    </location>
</feature>
<accession>A0A6J4JYJ8</accession>
<feature type="non-terminal residue" evidence="2">
    <location>
        <position position="1"/>
    </location>
</feature>
<dbReference type="AlphaFoldDB" id="A0A6J4JYJ8"/>
<evidence type="ECO:0000313" key="2">
    <source>
        <dbReference type="EMBL" id="CAA9290974.1"/>
    </source>
</evidence>
<gene>
    <name evidence="2" type="ORF">AVDCRST_MAG08-4605</name>
</gene>
<proteinExistence type="predicted"/>
<name>A0A6J4JYJ8_9PROT</name>